<feature type="signal peptide" evidence="1">
    <location>
        <begin position="1"/>
        <end position="19"/>
    </location>
</feature>
<name>A0A9P9KU99_FUSSL</name>
<evidence type="ECO:0000256" key="1">
    <source>
        <dbReference type="SAM" id="SignalP"/>
    </source>
</evidence>
<feature type="chain" id="PRO_5040307403" evidence="1">
    <location>
        <begin position="20"/>
        <end position="276"/>
    </location>
</feature>
<dbReference type="OrthoDB" id="3563678at2759"/>
<sequence length="276" mass="30055">MRRLLFHLALVGNIVLATAALDHPGLIQGSLCFTYLSTYLAPVQTWAASLDPVEFSSPAIDRNQTSTSIEALPTLDFPDSSCLESSTLPIDDEDVPTQYIGLLDWGNHSTVFVSPNGLLSLSSGSSDSENKDLPAPGLPDAVFLPFWDDLCFITAIGNGVFYEVYSSTLGGLEVTFGWIGHSTQGPGTYHFAATFHERFLSCLKFMYYTIEDKRASATIGIQRLRDVDVYYAPKWSFNMPDAVPDGSTLTLDMGFSSAFTLGTFDNTACGTRELPP</sequence>
<evidence type="ECO:0000313" key="3">
    <source>
        <dbReference type="Proteomes" id="UP000736672"/>
    </source>
</evidence>
<accession>A0A9P9KU99</accession>
<dbReference type="EMBL" id="JAGTJS010000005">
    <property type="protein sequence ID" value="KAH7268572.1"/>
    <property type="molecule type" value="Genomic_DNA"/>
</dbReference>
<keyword evidence="3" id="KW-1185">Reference proteome</keyword>
<reference evidence="2" key="1">
    <citation type="journal article" date="2021" name="Nat. Commun.">
        <title>Genetic determinants of endophytism in the Arabidopsis root mycobiome.</title>
        <authorList>
            <person name="Mesny F."/>
            <person name="Miyauchi S."/>
            <person name="Thiergart T."/>
            <person name="Pickel B."/>
            <person name="Atanasova L."/>
            <person name="Karlsson M."/>
            <person name="Huettel B."/>
            <person name="Barry K.W."/>
            <person name="Haridas S."/>
            <person name="Chen C."/>
            <person name="Bauer D."/>
            <person name="Andreopoulos W."/>
            <person name="Pangilinan J."/>
            <person name="LaButti K."/>
            <person name="Riley R."/>
            <person name="Lipzen A."/>
            <person name="Clum A."/>
            <person name="Drula E."/>
            <person name="Henrissat B."/>
            <person name="Kohler A."/>
            <person name="Grigoriev I.V."/>
            <person name="Martin F.M."/>
            <person name="Hacquard S."/>
        </authorList>
    </citation>
    <scope>NUCLEOTIDE SEQUENCE</scope>
    <source>
        <strain evidence="2">FSSC 5 MPI-SDFR-AT-0091</strain>
    </source>
</reference>
<proteinExistence type="predicted"/>
<dbReference type="Proteomes" id="UP000736672">
    <property type="component" value="Unassembled WGS sequence"/>
</dbReference>
<evidence type="ECO:0000313" key="2">
    <source>
        <dbReference type="EMBL" id="KAH7268572.1"/>
    </source>
</evidence>
<protein>
    <submittedName>
        <fullName evidence="2">Uncharacterized protein</fullName>
    </submittedName>
</protein>
<dbReference type="AlphaFoldDB" id="A0A9P9KU99"/>
<organism evidence="2 3">
    <name type="scientific">Fusarium solani</name>
    <name type="common">Filamentous fungus</name>
    <dbReference type="NCBI Taxonomy" id="169388"/>
    <lineage>
        <taxon>Eukaryota</taxon>
        <taxon>Fungi</taxon>
        <taxon>Dikarya</taxon>
        <taxon>Ascomycota</taxon>
        <taxon>Pezizomycotina</taxon>
        <taxon>Sordariomycetes</taxon>
        <taxon>Hypocreomycetidae</taxon>
        <taxon>Hypocreales</taxon>
        <taxon>Nectriaceae</taxon>
        <taxon>Fusarium</taxon>
        <taxon>Fusarium solani species complex</taxon>
    </lineage>
</organism>
<keyword evidence="1" id="KW-0732">Signal</keyword>
<comment type="caution">
    <text evidence="2">The sequence shown here is derived from an EMBL/GenBank/DDBJ whole genome shotgun (WGS) entry which is preliminary data.</text>
</comment>
<gene>
    <name evidence="2" type="ORF">B0J15DRAFT_462577</name>
</gene>